<dbReference type="CDD" id="cd13585">
    <property type="entry name" value="PBP2_TMBP_like"/>
    <property type="match status" value="1"/>
</dbReference>
<feature type="signal peptide" evidence="3">
    <location>
        <begin position="1"/>
        <end position="26"/>
    </location>
</feature>
<evidence type="ECO:0000256" key="3">
    <source>
        <dbReference type="SAM" id="SignalP"/>
    </source>
</evidence>
<comment type="similarity">
    <text evidence="2">Belongs to the bacterial solute-binding protein 1 family.</text>
</comment>
<dbReference type="Pfam" id="PF01547">
    <property type="entry name" value="SBP_bac_1"/>
    <property type="match status" value="1"/>
</dbReference>
<dbReference type="EMBL" id="JAJATW010000003">
    <property type="protein sequence ID" value="MCB5160965.1"/>
    <property type="molecule type" value="Genomic_DNA"/>
</dbReference>
<accession>A0A9X1IKJ8</accession>
<proteinExistence type="inferred from homology"/>
<feature type="chain" id="PRO_5040818741" evidence="3">
    <location>
        <begin position="27"/>
        <end position="439"/>
    </location>
</feature>
<keyword evidence="5" id="KW-1185">Reference proteome</keyword>
<evidence type="ECO:0000256" key="1">
    <source>
        <dbReference type="ARBA" id="ARBA00004418"/>
    </source>
</evidence>
<organism evidence="4 5">
    <name type="scientific">Marinomonas algarum</name>
    <dbReference type="NCBI Taxonomy" id="2883105"/>
    <lineage>
        <taxon>Bacteria</taxon>
        <taxon>Pseudomonadati</taxon>
        <taxon>Pseudomonadota</taxon>
        <taxon>Gammaproteobacteria</taxon>
        <taxon>Oceanospirillales</taxon>
        <taxon>Oceanospirillaceae</taxon>
        <taxon>Marinomonas</taxon>
    </lineage>
</organism>
<dbReference type="Gene3D" id="3.40.190.10">
    <property type="entry name" value="Periplasmic binding protein-like II"/>
    <property type="match status" value="2"/>
</dbReference>
<dbReference type="GO" id="GO:0042597">
    <property type="term" value="C:periplasmic space"/>
    <property type="evidence" value="ECO:0007669"/>
    <property type="project" value="UniProtKB-SubCell"/>
</dbReference>
<dbReference type="PANTHER" id="PTHR43649">
    <property type="entry name" value="ARABINOSE-BINDING PROTEIN-RELATED"/>
    <property type="match status" value="1"/>
</dbReference>
<dbReference type="Proteomes" id="UP001139095">
    <property type="component" value="Unassembled WGS sequence"/>
</dbReference>
<evidence type="ECO:0000256" key="2">
    <source>
        <dbReference type="ARBA" id="ARBA00008520"/>
    </source>
</evidence>
<comment type="caution">
    <text evidence="4">The sequence shown here is derived from an EMBL/GenBank/DDBJ whole genome shotgun (WGS) entry which is preliminary data.</text>
</comment>
<keyword evidence="3" id="KW-0732">Signal</keyword>
<dbReference type="RefSeq" id="WP_226753346.1">
    <property type="nucleotide sequence ID" value="NZ_JAJATW010000003.1"/>
</dbReference>
<comment type="subcellular location">
    <subcellularLocation>
        <location evidence="1">Periplasm</location>
    </subcellularLocation>
</comment>
<dbReference type="PANTHER" id="PTHR43649:SF12">
    <property type="entry name" value="DIACETYLCHITOBIOSE BINDING PROTEIN DASA"/>
    <property type="match status" value="1"/>
</dbReference>
<protein>
    <submittedName>
        <fullName evidence="4">Sugar ABC transporter substrate-binding protein</fullName>
    </submittedName>
</protein>
<evidence type="ECO:0000313" key="5">
    <source>
        <dbReference type="Proteomes" id="UP001139095"/>
    </source>
</evidence>
<gene>
    <name evidence="4" type="ORF">LG368_03510</name>
</gene>
<dbReference type="SUPFAM" id="SSF53850">
    <property type="entry name" value="Periplasmic binding protein-like II"/>
    <property type="match status" value="1"/>
</dbReference>
<dbReference type="InterPro" id="IPR006059">
    <property type="entry name" value="SBP"/>
</dbReference>
<evidence type="ECO:0000313" key="4">
    <source>
        <dbReference type="EMBL" id="MCB5160965.1"/>
    </source>
</evidence>
<name>A0A9X1IKJ8_9GAMM</name>
<sequence length="439" mass="47891">MKRLMKNTIACAVSAAASMTAFTAFADTEITVATVNNGHMIEMQKLTPAFEEANPGIKVKWVTLEENVLRQNVTQDIANKSGLYDVMTIGMYEAPIWGQRGWLQAVNTSGDYDANDILPSIRDGLSYDGTMYAAPFYGESSMVMYRKDLVKEAGMEINDRDSWEHIRDVAAAVNDPSKGIYGICLRGKAGWGDNMALVTTIANSFGARWFDEEWKPQLESAEWTNAVNFYVDLLSKYGPPGSSSNSFNESLALFNEGKCGMWIDATIAASFVTDPKQSKVADQVGFAQSPISVTEKGANWLWAWSLGIPAATKNADAAQKFVRWATSKEYIELVGETNGWAAVPTGTRASTYANPKFQEAAVFAEAELKAINSANPNDSTLKPSPYVGVQFAAIPEFQAIGTTTGQMISGSLAGSMTVEEALKSANKSADRQMRRARYY</sequence>
<reference evidence="4" key="1">
    <citation type="submission" date="2021-10" db="EMBL/GenBank/DDBJ databases">
        <title>Marinomonas pontica sp. nov., isolated from the Black Sea.</title>
        <authorList>
            <person name="Zhao L.-H."/>
            <person name="Xue J.-H."/>
        </authorList>
    </citation>
    <scope>NUCLEOTIDE SEQUENCE</scope>
    <source>
        <strain evidence="4">E8</strain>
    </source>
</reference>
<dbReference type="InterPro" id="IPR050490">
    <property type="entry name" value="Bact_solute-bd_prot1"/>
</dbReference>
<dbReference type="AlphaFoldDB" id="A0A9X1IKJ8"/>